<dbReference type="PANTHER" id="PTHR32071:SF57">
    <property type="entry name" value="C4-DICARBOXYLATE TRANSPORT TRANSCRIPTIONAL REGULATORY PROTEIN DCTD"/>
    <property type="match status" value="1"/>
</dbReference>
<keyword evidence="3" id="KW-0805">Transcription regulation</keyword>
<evidence type="ECO:0000313" key="9">
    <source>
        <dbReference type="Proteomes" id="UP000176244"/>
    </source>
</evidence>
<comment type="caution">
    <text evidence="8">The sequence shown here is derived from an EMBL/GenBank/DDBJ whole genome shotgun (WGS) entry which is preliminary data.</text>
</comment>
<dbReference type="InterPro" id="IPR013767">
    <property type="entry name" value="PAS_fold"/>
</dbReference>
<dbReference type="InterPro" id="IPR029016">
    <property type="entry name" value="GAF-like_dom_sf"/>
</dbReference>
<evidence type="ECO:0000256" key="4">
    <source>
        <dbReference type="ARBA" id="ARBA00023125"/>
    </source>
</evidence>
<dbReference type="Pfam" id="PF02954">
    <property type="entry name" value="HTH_8"/>
    <property type="match status" value="1"/>
</dbReference>
<evidence type="ECO:0000256" key="3">
    <source>
        <dbReference type="ARBA" id="ARBA00023015"/>
    </source>
</evidence>
<dbReference type="InterPro" id="IPR002197">
    <property type="entry name" value="HTH_Fis"/>
</dbReference>
<dbReference type="SUPFAM" id="SSF46689">
    <property type="entry name" value="Homeodomain-like"/>
    <property type="match status" value="1"/>
</dbReference>
<dbReference type="CDD" id="cd00009">
    <property type="entry name" value="AAA"/>
    <property type="match status" value="1"/>
</dbReference>
<dbReference type="OrthoDB" id="9803970at2"/>
<dbReference type="Pfam" id="PF00989">
    <property type="entry name" value="PAS"/>
    <property type="match status" value="1"/>
</dbReference>
<dbReference type="Gene3D" id="1.10.8.60">
    <property type="match status" value="1"/>
</dbReference>
<dbReference type="EMBL" id="LKEU01000040">
    <property type="protein sequence ID" value="OFV69412.1"/>
    <property type="molecule type" value="Genomic_DNA"/>
</dbReference>
<dbReference type="InterPro" id="IPR058031">
    <property type="entry name" value="AAA_lid_NorR"/>
</dbReference>
<dbReference type="Proteomes" id="UP000176244">
    <property type="component" value="Unassembled WGS sequence"/>
</dbReference>
<dbReference type="InterPro" id="IPR000014">
    <property type="entry name" value="PAS"/>
</dbReference>
<dbReference type="Pfam" id="PF25601">
    <property type="entry name" value="AAA_lid_14"/>
    <property type="match status" value="1"/>
</dbReference>
<keyword evidence="1" id="KW-0547">Nucleotide-binding</keyword>
<evidence type="ECO:0000256" key="5">
    <source>
        <dbReference type="ARBA" id="ARBA00023163"/>
    </source>
</evidence>
<dbReference type="SMART" id="SM00382">
    <property type="entry name" value="AAA"/>
    <property type="match status" value="1"/>
</dbReference>
<dbReference type="InterPro" id="IPR025943">
    <property type="entry name" value="Sigma_54_int_dom_ATP-bd_2"/>
</dbReference>
<dbReference type="Gene3D" id="3.30.450.20">
    <property type="entry name" value="PAS domain"/>
    <property type="match status" value="1"/>
</dbReference>
<accession>A0A1F2PEW5</accession>
<evidence type="ECO:0000259" key="7">
    <source>
        <dbReference type="PROSITE" id="PS50112"/>
    </source>
</evidence>
<evidence type="ECO:0000313" key="8">
    <source>
        <dbReference type="EMBL" id="OFV69412.1"/>
    </source>
</evidence>
<sequence length="664" mass="76007">MNKNIYQNLIKQSKERCADYGITEDQVFSKKMIDHSELQTKFSENRDLILTASPYMEHLMSIVRGNNFFVLLTDKEGCILNAIGDEKILTEAFELKMVAGAYMNEECIGTNAMSLVIKSGEPVQLSGKDHFIKAYHRWTCSGAPIRDPNGNLIGALDLTGYSDSVHPHTLGMVIAASNAIEEMLRVKEYNRLQNMTNKHIKTIFNSMPVAILTSDLNGRIKIYNQRAMDLFGNKYKQLSATNVAEIIEEWENIKEAIHLEKHVNRIINIKALRNHFHCQMTASPIYNPQDDSIEIVFVLKEDQTKKIVKSEQPYYTFDKIMGADSHFVSTIEYAKKIANNRSTILILGESGCGKEVFAQAIHNFSKRVDEPFVAINCGAIPNQLIESELFGYEEGAYTGAKKGGNIGKFEQANNGTIMLDEIGEMPLDMQTRLLRVLQENVITRIGSQRSIPIDVRIIAATNKDLKKEVELGRFRKDLFYRLNVLPLYLPPLRERTHDIAILFQYFMKNLSAKYEKQEFEITEDNMRLLESYSWPGNVRELENVVELIINTEAFPYKYFSENSEQPSPMAQFAAIAGNLPIELREERLEDLDPAQLDLSYMEKEHIKRVLKLYKGNISQTAAALGIQRNTLYSKISKYEIQLEIGHRPREIWVDDRFRKGQERG</sequence>
<dbReference type="FunFam" id="3.40.50.300:FF:000006">
    <property type="entry name" value="DNA-binding transcriptional regulator NtrC"/>
    <property type="match status" value="1"/>
</dbReference>
<dbReference type="PROSITE" id="PS00688">
    <property type="entry name" value="SIGMA54_INTERACT_3"/>
    <property type="match status" value="1"/>
</dbReference>
<dbReference type="InterPro" id="IPR003018">
    <property type="entry name" value="GAF"/>
</dbReference>
<proteinExistence type="predicted"/>
<keyword evidence="4" id="KW-0238">DNA-binding</keyword>
<dbReference type="CDD" id="cd00130">
    <property type="entry name" value="PAS"/>
    <property type="match status" value="1"/>
</dbReference>
<dbReference type="GO" id="GO:0006355">
    <property type="term" value="P:regulation of DNA-templated transcription"/>
    <property type="evidence" value="ECO:0007669"/>
    <property type="project" value="InterPro"/>
</dbReference>
<keyword evidence="2" id="KW-0067">ATP-binding</keyword>
<dbReference type="Pfam" id="PF00158">
    <property type="entry name" value="Sigma54_activat"/>
    <property type="match status" value="1"/>
</dbReference>
<feature type="domain" description="Sigma-54 factor interaction" evidence="6">
    <location>
        <begin position="320"/>
        <end position="550"/>
    </location>
</feature>
<reference evidence="8 9" key="1">
    <citation type="submission" date="2015-09" db="EMBL/GenBank/DDBJ databases">
        <title>Genome sequence of Acetobacterium wieringae DSM 1911.</title>
        <authorList>
            <person name="Poehlein A."/>
            <person name="Bengelsdorf F.R."/>
            <person name="Schiel-Bengelsdorf B."/>
            <person name="Duerre P."/>
            <person name="Daniel R."/>
        </authorList>
    </citation>
    <scope>NUCLEOTIDE SEQUENCE [LARGE SCALE GENOMIC DNA]</scope>
    <source>
        <strain evidence="8 9">DSM 1911</strain>
    </source>
</reference>
<gene>
    <name evidence="8" type="primary">acoR_2</name>
    <name evidence="8" type="ORF">ACWI_30600</name>
</gene>
<organism evidence="8 9">
    <name type="scientific">Acetobacterium wieringae</name>
    <dbReference type="NCBI Taxonomy" id="52694"/>
    <lineage>
        <taxon>Bacteria</taxon>
        <taxon>Bacillati</taxon>
        <taxon>Bacillota</taxon>
        <taxon>Clostridia</taxon>
        <taxon>Eubacteriales</taxon>
        <taxon>Eubacteriaceae</taxon>
        <taxon>Acetobacterium</taxon>
    </lineage>
</organism>
<dbReference type="AlphaFoldDB" id="A0A1F2PEW5"/>
<dbReference type="Gene3D" id="1.10.10.60">
    <property type="entry name" value="Homeodomain-like"/>
    <property type="match status" value="1"/>
</dbReference>
<dbReference type="InterPro" id="IPR027417">
    <property type="entry name" value="P-loop_NTPase"/>
</dbReference>
<dbReference type="GO" id="GO:0005524">
    <property type="term" value="F:ATP binding"/>
    <property type="evidence" value="ECO:0007669"/>
    <property type="project" value="UniProtKB-KW"/>
</dbReference>
<evidence type="ECO:0000256" key="2">
    <source>
        <dbReference type="ARBA" id="ARBA00022840"/>
    </source>
</evidence>
<dbReference type="InterPro" id="IPR025944">
    <property type="entry name" value="Sigma_54_int_dom_CS"/>
</dbReference>
<dbReference type="PRINTS" id="PR01590">
    <property type="entry name" value="HTHFIS"/>
</dbReference>
<dbReference type="Pfam" id="PF01590">
    <property type="entry name" value="GAF"/>
    <property type="match status" value="1"/>
</dbReference>
<dbReference type="InterPro" id="IPR003593">
    <property type="entry name" value="AAA+_ATPase"/>
</dbReference>
<feature type="domain" description="PAS" evidence="7">
    <location>
        <begin position="196"/>
        <end position="249"/>
    </location>
</feature>
<dbReference type="PANTHER" id="PTHR32071">
    <property type="entry name" value="TRANSCRIPTIONAL REGULATORY PROTEIN"/>
    <property type="match status" value="1"/>
</dbReference>
<dbReference type="Gene3D" id="3.30.450.40">
    <property type="match status" value="1"/>
</dbReference>
<dbReference type="Gene3D" id="3.40.50.300">
    <property type="entry name" value="P-loop containing nucleotide triphosphate hydrolases"/>
    <property type="match status" value="1"/>
</dbReference>
<dbReference type="PROSITE" id="PS50045">
    <property type="entry name" value="SIGMA54_INTERACT_4"/>
    <property type="match status" value="1"/>
</dbReference>
<dbReference type="InterPro" id="IPR009057">
    <property type="entry name" value="Homeodomain-like_sf"/>
</dbReference>
<dbReference type="PROSITE" id="PS50112">
    <property type="entry name" value="PAS"/>
    <property type="match status" value="1"/>
</dbReference>
<dbReference type="PROSITE" id="PS00676">
    <property type="entry name" value="SIGMA54_INTERACT_2"/>
    <property type="match status" value="1"/>
</dbReference>
<dbReference type="InterPro" id="IPR035965">
    <property type="entry name" value="PAS-like_dom_sf"/>
</dbReference>
<protein>
    <submittedName>
        <fullName evidence="8">Acetoin dehydrogenase operon transcriptional activator AcoR</fullName>
    </submittedName>
</protein>
<dbReference type="RefSeq" id="WP_084633751.1">
    <property type="nucleotide sequence ID" value="NZ_LKEU01000040.1"/>
</dbReference>
<keyword evidence="5" id="KW-0804">Transcription</keyword>
<evidence type="ECO:0000256" key="1">
    <source>
        <dbReference type="ARBA" id="ARBA00022741"/>
    </source>
</evidence>
<dbReference type="SUPFAM" id="SSF55785">
    <property type="entry name" value="PYP-like sensor domain (PAS domain)"/>
    <property type="match status" value="1"/>
</dbReference>
<dbReference type="SMART" id="SM00091">
    <property type="entry name" value="PAS"/>
    <property type="match status" value="1"/>
</dbReference>
<dbReference type="SUPFAM" id="SSF52540">
    <property type="entry name" value="P-loop containing nucleoside triphosphate hydrolases"/>
    <property type="match status" value="1"/>
</dbReference>
<dbReference type="STRING" id="52694.ACWI_30600"/>
<dbReference type="InterPro" id="IPR002078">
    <property type="entry name" value="Sigma_54_int"/>
</dbReference>
<name>A0A1F2PEW5_9FIRM</name>
<dbReference type="GO" id="GO:0043565">
    <property type="term" value="F:sequence-specific DNA binding"/>
    <property type="evidence" value="ECO:0007669"/>
    <property type="project" value="InterPro"/>
</dbReference>
<evidence type="ECO:0000259" key="6">
    <source>
        <dbReference type="PROSITE" id="PS50045"/>
    </source>
</evidence>
<dbReference type="NCBIfam" id="TIGR00229">
    <property type="entry name" value="sensory_box"/>
    <property type="match status" value="1"/>
</dbReference>